<dbReference type="PANTHER" id="PTHR44167:SF24">
    <property type="entry name" value="SERINE_THREONINE-PROTEIN KINASE CHK2"/>
    <property type="match status" value="1"/>
</dbReference>
<dbReference type="GO" id="GO:0005634">
    <property type="term" value="C:nucleus"/>
    <property type="evidence" value="ECO:0007669"/>
    <property type="project" value="TreeGrafter"/>
</dbReference>
<proteinExistence type="inferred from homology"/>
<evidence type="ECO:0000313" key="14">
    <source>
        <dbReference type="Proteomes" id="UP001161017"/>
    </source>
</evidence>
<feature type="region of interest" description="Disordered" evidence="10">
    <location>
        <begin position="799"/>
        <end position="864"/>
    </location>
</feature>
<feature type="region of interest" description="Disordered" evidence="10">
    <location>
        <begin position="936"/>
        <end position="977"/>
    </location>
</feature>
<feature type="region of interest" description="Disordered" evidence="10">
    <location>
        <begin position="1"/>
        <end position="27"/>
    </location>
</feature>
<dbReference type="GO" id="GO:0005524">
    <property type="term" value="F:ATP binding"/>
    <property type="evidence" value="ECO:0007669"/>
    <property type="project" value="UniProtKB-UniRule"/>
</dbReference>
<dbReference type="CDD" id="cd00060">
    <property type="entry name" value="FHA"/>
    <property type="match status" value="1"/>
</dbReference>
<feature type="region of interest" description="Disordered" evidence="10">
    <location>
        <begin position="86"/>
        <end position="114"/>
    </location>
</feature>
<dbReference type="AlphaFoldDB" id="A0AA43QRQ1"/>
<evidence type="ECO:0000256" key="3">
    <source>
        <dbReference type="ARBA" id="ARBA00022527"/>
    </source>
</evidence>
<dbReference type="InterPro" id="IPR000253">
    <property type="entry name" value="FHA_dom"/>
</dbReference>
<feature type="binding site" evidence="9">
    <location>
        <position position="339"/>
    </location>
    <ligand>
        <name>ATP</name>
        <dbReference type="ChEBI" id="CHEBI:30616"/>
    </ligand>
</feature>
<gene>
    <name evidence="13" type="primary">RAD53_1</name>
    <name evidence="13" type="ORF">OHK93_002516</name>
</gene>
<dbReference type="Pfam" id="PF00069">
    <property type="entry name" value="Pkinase"/>
    <property type="match status" value="1"/>
</dbReference>
<dbReference type="GO" id="GO:0051598">
    <property type="term" value="P:meiotic recombination checkpoint signaling"/>
    <property type="evidence" value="ECO:0007669"/>
    <property type="project" value="TreeGrafter"/>
</dbReference>
<evidence type="ECO:0000259" key="11">
    <source>
        <dbReference type="PROSITE" id="PS50006"/>
    </source>
</evidence>
<dbReference type="PROSITE" id="PS50011">
    <property type="entry name" value="PROTEIN_KINASE_DOM"/>
    <property type="match status" value="1"/>
</dbReference>
<comment type="catalytic activity">
    <reaction evidence="7">
        <text>L-threonyl-[protein] + ATP = O-phospho-L-threonyl-[protein] + ADP + H(+)</text>
        <dbReference type="Rhea" id="RHEA:46608"/>
        <dbReference type="Rhea" id="RHEA-COMP:11060"/>
        <dbReference type="Rhea" id="RHEA-COMP:11605"/>
        <dbReference type="ChEBI" id="CHEBI:15378"/>
        <dbReference type="ChEBI" id="CHEBI:30013"/>
        <dbReference type="ChEBI" id="CHEBI:30616"/>
        <dbReference type="ChEBI" id="CHEBI:61977"/>
        <dbReference type="ChEBI" id="CHEBI:456216"/>
        <dbReference type="EC" id="2.7.11.1"/>
    </reaction>
</comment>
<evidence type="ECO:0000256" key="2">
    <source>
        <dbReference type="ARBA" id="ARBA00012513"/>
    </source>
</evidence>
<comment type="catalytic activity">
    <reaction evidence="8">
        <text>L-seryl-[protein] + ATP = O-phospho-L-seryl-[protein] + ADP + H(+)</text>
        <dbReference type="Rhea" id="RHEA:17989"/>
        <dbReference type="Rhea" id="RHEA-COMP:9863"/>
        <dbReference type="Rhea" id="RHEA-COMP:11604"/>
        <dbReference type="ChEBI" id="CHEBI:15378"/>
        <dbReference type="ChEBI" id="CHEBI:29999"/>
        <dbReference type="ChEBI" id="CHEBI:30616"/>
        <dbReference type="ChEBI" id="CHEBI:83421"/>
        <dbReference type="ChEBI" id="CHEBI:456216"/>
        <dbReference type="EC" id="2.7.11.1"/>
    </reaction>
</comment>
<dbReference type="PROSITE" id="PS50006">
    <property type="entry name" value="FHA_DOMAIN"/>
    <property type="match status" value="1"/>
</dbReference>
<organism evidence="13 14">
    <name type="scientific">Ramalina farinacea</name>
    <dbReference type="NCBI Taxonomy" id="258253"/>
    <lineage>
        <taxon>Eukaryota</taxon>
        <taxon>Fungi</taxon>
        <taxon>Dikarya</taxon>
        <taxon>Ascomycota</taxon>
        <taxon>Pezizomycotina</taxon>
        <taxon>Lecanoromycetes</taxon>
        <taxon>OSLEUM clade</taxon>
        <taxon>Lecanoromycetidae</taxon>
        <taxon>Lecanorales</taxon>
        <taxon>Lecanorineae</taxon>
        <taxon>Ramalinaceae</taxon>
        <taxon>Ramalina</taxon>
    </lineage>
</organism>
<keyword evidence="5 13" id="KW-0418">Kinase</keyword>
<dbReference type="Pfam" id="PF00498">
    <property type="entry name" value="FHA"/>
    <property type="match status" value="1"/>
</dbReference>
<keyword evidence="4 9" id="KW-0547">Nucleotide-binding</keyword>
<name>A0AA43QRQ1_9LECA</name>
<feature type="compositionally biased region" description="Polar residues" evidence="10">
    <location>
        <begin position="671"/>
        <end position="691"/>
    </location>
</feature>
<dbReference type="InterPro" id="IPR011009">
    <property type="entry name" value="Kinase-like_dom_sf"/>
</dbReference>
<feature type="compositionally biased region" description="Polar residues" evidence="10">
    <location>
        <begin position="898"/>
        <end position="919"/>
    </location>
</feature>
<feature type="compositionally biased region" description="Polar residues" evidence="10">
    <location>
        <begin position="799"/>
        <end position="817"/>
    </location>
</feature>
<dbReference type="SUPFAM" id="SSF49879">
    <property type="entry name" value="SMAD/FHA domain"/>
    <property type="match status" value="1"/>
</dbReference>
<evidence type="ECO:0000256" key="6">
    <source>
        <dbReference type="ARBA" id="ARBA00022840"/>
    </source>
</evidence>
<dbReference type="InterPro" id="IPR008271">
    <property type="entry name" value="Ser/Thr_kinase_AS"/>
</dbReference>
<feature type="region of interest" description="Disordered" evidence="10">
    <location>
        <begin position="1130"/>
        <end position="1197"/>
    </location>
</feature>
<evidence type="ECO:0000256" key="7">
    <source>
        <dbReference type="ARBA" id="ARBA00047899"/>
    </source>
</evidence>
<evidence type="ECO:0000256" key="5">
    <source>
        <dbReference type="ARBA" id="ARBA00022777"/>
    </source>
</evidence>
<feature type="compositionally biased region" description="Basic and acidic residues" evidence="10">
    <location>
        <begin position="1130"/>
        <end position="1156"/>
    </location>
</feature>
<evidence type="ECO:0000313" key="13">
    <source>
        <dbReference type="EMBL" id="MDI1491307.1"/>
    </source>
</evidence>
<dbReference type="GO" id="GO:0005737">
    <property type="term" value="C:cytoplasm"/>
    <property type="evidence" value="ECO:0007669"/>
    <property type="project" value="TreeGrafter"/>
</dbReference>
<accession>A0AA43QRQ1</accession>
<dbReference type="PANTHER" id="PTHR44167">
    <property type="entry name" value="OVARIAN-SPECIFIC SERINE/THREONINE-PROTEIN KINASE LOK-RELATED"/>
    <property type="match status" value="1"/>
</dbReference>
<keyword evidence="6 9" id="KW-0067">ATP-binding</keyword>
<dbReference type="PROSITE" id="PS00107">
    <property type="entry name" value="PROTEIN_KINASE_ATP"/>
    <property type="match status" value="1"/>
</dbReference>
<protein>
    <recommendedName>
        <fullName evidence="2">non-specific serine/threonine protein kinase</fullName>
        <ecNumber evidence="2">2.7.11.1</ecNumber>
    </recommendedName>
</protein>
<feature type="domain" description="Protein kinase" evidence="12">
    <location>
        <begin position="310"/>
        <end position="594"/>
    </location>
</feature>
<evidence type="ECO:0000256" key="8">
    <source>
        <dbReference type="ARBA" id="ARBA00048679"/>
    </source>
</evidence>
<dbReference type="EMBL" id="JAPUFD010000014">
    <property type="protein sequence ID" value="MDI1491307.1"/>
    <property type="molecule type" value="Genomic_DNA"/>
</dbReference>
<feature type="region of interest" description="Disordered" evidence="10">
    <location>
        <begin position="662"/>
        <end position="691"/>
    </location>
</feature>
<feature type="compositionally biased region" description="Basic and acidic residues" evidence="10">
    <location>
        <begin position="967"/>
        <end position="976"/>
    </location>
</feature>
<evidence type="ECO:0000259" key="12">
    <source>
        <dbReference type="PROSITE" id="PS50011"/>
    </source>
</evidence>
<dbReference type="SMART" id="SM00220">
    <property type="entry name" value="S_TKc"/>
    <property type="match status" value="1"/>
</dbReference>
<keyword evidence="3" id="KW-0723">Serine/threonine-protein kinase</keyword>
<evidence type="ECO:0000256" key="9">
    <source>
        <dbReference type="PROSITE-ProRule" id="PRU10141"/>
    </source>
</evidence>
<evidence type="ECO:0000256" key="1">
    <source>
        <dbReference type="ARBA" id="ARBA00005575"/>
    </source>
</evidence>
<evidence type="ECO:0000256" key="10">
    <source>
        <dbReference type="SAM" id="MobiDB-lite"/>
    </source>
</evidence>
<dbReference type="Gene3D" id="3.30.200.20">
    <property type="entry name" value="Phosphorylase Kinase, domain 1"/>
    <property type="match status" value="1"/>
</dbReference>
<feature type="region of interest" description="Disordered" evidence="10">
    <location>
        <begin position="896"/>
        <end position="919"/>
    </location>
</feature>
<dbReference type="GO" id="GO:0004674">
    <property type="term" value="F:protein serine/threonine kinase activity"/>
    <property type="evidence" value="ECO:0007669"/>
    <property type="project" value="UniProtKB-KW"/>
</dbReference>
<dbReference type="SMART" id="SM00240">
    <property type="entry name" value="FHA"/>
    <property type="match status" value="1"/>
</dbReference>
<dbReference type="PROSITE" id="PS00108">
    <property type="entry name" value="PROTEIN_KINASE_ST"/>
    <property type="match status" value="1"/>
</dbReference>
<comment type="caution">
    <text evidence="13">The sequence shown here is derived from an EMBL/GenBank/DDBJ whole genome shotgun (WGS) entry which is preliminary data.</text>
</comment>
<evidence type="ECO:0000256" key="4">
    <source>
        <dbReference type="ARBA" id="ARBA00022741"/>
    </source>
</evidence>
<comment type="similarity">
    <text evidence="1">Belongs to the protein kinase superfamily. CAMK Ser/Thr protein kinase family. CHEK2 subfamily.</text>
</comment>
<feature type="compositionally biased region" description="Basic and acidic residues" evidence="10">
    <location>
        <begin position="846"/>
        <end position="858"/>
    </location>
</feature>
<dbReference type="FunFam" id="3.30.200.20:FF:000470">
    <property type="entry name" value="Serine/threonine-protein kinase RAD53"/>
    <property type="match status" value="1"/>
</dbReference>
<dbReference type="SUPFAM" id="SSF56112">
    <property type="entry name" value="Protein kinase-like (PK-like)"/>
    <property type="match status" value="1"/>
</dbReference>
<dbReference type="EC" id="2.7.11.1" evidence="2"/>
<sequence>MDDSETGPLTQPFLDPRRQGTKPMLKEQDETDVLCILMPTSRPAHDTVELVEKATPQHILQNHFLPESPEVDGACVGLKYDVPLSSKTNEDDGVERATQPDTQVLEGPKTPRPSRDIALRMSSRIHNPCHGFVFGRNPSRCDLVCQSDSSDRLSNCHFRIFLNRHAVLMLEDTSTNGTYVDKVLLKCRGKPYGQRCPSSRTLMPGSIIELPTQTQRGEDTIRFIVRFPSRDLHLDQYNQNLSQYLVYIQQAERRMDAAAAKGRRMPPPALLPFNAMKVKAEAEASPEASMLGAATNDYHHGVGWNGGEKYNVVNQIGKGAFALVYKLSAKENGEVYACKQIEKRRFIKDGVLNHKVHNEILVMKDLEHPNIVKYIEYHETKVHIFIVMEFVGMGDLSVYTNAGQPAHEYMCRIMTEQMIHALEYLHERKITHRDIKPDNILLASNSPFLFKLSDFGLSKIMTDETFLKSFCGTLLYCAPEIYPGYQRVKLGLHPSKRTRSWEPKKGTQRYEHSVDIWSISAVLFHLLCGHAPYSGSMDDEGASMLISIFHATPNWDRLEQAGISMAGIDFVKRTLVIEPSERAQEAELLKHPWLTGESADFDKTADANAVNDLDASQLSLADKVFSQDFEPTDDDYEDPRELKRSKIVEPTDEEAPIDLFGAVNPGHQEDSGSQTQWNGAQPAFQSNQPPNTRLFGEIGSSALRSSGVLGTNAYDALEVLADGSYDPSSENNSYMYPESTSAEAVSFINPHSNETEFDSNSASAGQHNLQYPQLVPRSPFAGPAPSLLGTEALVGQMNMASPDSRTSGPSLDSNPMTPKTPRSREVSPARVGHTASNHVSKSPRAMRMDAREGRRAGAVDDDTATIAATPAPGAVLEPAPLAGGLTELKQEVIVKSPGSGTASEGRSQDDGQQPHPSRENISVFRTTLDSQGSLQDEYTTTGQNAGHDGHDPQEVRPAGPPATNHPPEAKEKEDSFTKPPICFGKLTPTAGSVPSQTIRLTSRNTTFGREAPKDFLHPNNTDFRIPKHALDILMHYPGIEEDIKKGKKSWHKDERLTAVVSTRTTRYVKINGIRMMRGKGCWEYAQLKTGDTVSIFEPPEGADMSKANSKNREYLHFHCEFFVGASKEARKPDEPVVVEKEKRKYEEDLARAEARRSRQASTVPPEDPGQTTSGRTADVADTRSRLGMQDDAMSGVK</sequence>
<feature type="domain" description="FHA" evidence="11">
    <location>
        <begin position="132"/>
        <end position="185"/>
    </location>
</feature>
<dbReference type="InterPro" id="IPR000719">
    <property type="entry name" value="Prot_kinase_dom"/>
</dbReference>
<dbReference type="InterPro" id="IPR017441">
    <property type="entry name" value="Protein_kinase_ATP_BS"/>
</dbReference>
<reference evidence="13" key="1">
    <citation type="journal article" date="2023" name="Genome Biol. Evol.">
        <title>First Whole Genome Sequence and Flow Cytometry Genome Size Data for the Lichen-Forming Fungus Ramalina farinacea (Ascomycota).</title>
        <authorList>
            <person name="Llewellyn T."/>
            <person name="Mian S."/>
            <person name="Hill R."/>
            <person name="Leitch I.J."/>
            <person name="Gaya E."/>
        </authorList>
    </citation>
    <scope>NUCLEOTIDE SEQUENCE</scope>
    <source>
        <strain evidence="13">LIQ254RAFAR</strain>
    </source>
</reference>
<keyword evidence="13" id="KW-0808">Transferase</keyword>
<keyword evidence="14" id="KW-1185">Reference proteome</keyword>
<dbReference type="Proteomes" id="UP001161017">
    <property type="component" value="Unassembled WGS sequence"/>
</dbReference>
<dbReference type="Gene3D" id="2.60.200.20">
    <property type="match status" value="1"/>
</dbReference>
<dbReference type="Gene3D" id="1.10.510.10">
    <property type="entry name" value="Transferase(Phosphotransferase) domain 1"/>
    <property type="match status" value="1"/>
</dbReference>
<dbReference type="InterPro" id="IPR008984">
    <property type="entry name" value="SMAD_FHA_dom_sf"/>
</dbReference>